<evidence type="ECO:0000313" key="2">
    <source>
        <dbReference type="Proteomes" id="UP000188533"/>
    </source>
</evidence>
<reference evidence="1 2" key="1">
    <citation type="submission" date="2016-08" db="EMBL/GenBank/DDBJ databases">
        <authorList>
            <consortium name="Lentinula edodes genome sequencing consortium"/>
            <person name="Sakamoto Y."/>
            <person name="Nakade K."/>
            <person name="Sato S."/>
            <person name="Yoshida Y."/>
            <person name="Miyazaki K."/>
            <person name="Natsume S."/>
            <person name="Konno N."/>
        </authorList>
    </citation>
    <scope>NUCLEOTIDE SEQUENCE [LARGE SCALE GENOMIC DNA]</scope>
    <source>
        <strain evidence="1 2">NBRC 111202</strain>
    </source>
</reference>
<dbReference type="EMBL" id="BDGU01000258">
    <property type="protein sequence ID" value="GAW05612.1"/>
    <property type="molecule type" value="Genomic_DNA"/>
</dbReference>
<reference evidence="1 2" key="2">
    <citation type="submission" date="2017-02" db="EMBL/GenBank/DDBJ databases">
        <title>A genome survey and senescence transcriptome analysis in Lentinula edodes.</title>
        <authorList>
            <person name="Sakamoto Y."/>
            <person name="Nakade K."/>
            <person name="Sato S."/>
            <person name="Yoshida Y."/>
            <person name="Miyazaki K."/>
            <person name="Natsume S."/>
            <person name="Konno N."/>
        </authorList>
    </citation>
    <scope>NUCLEOTIDE SEQUENCE [LARGE SCALE GENOMIC DNA]</scope>
    <source>
        <strain evidence="1 2">NBRC 111202</strain>
    </source>
</reference>
<keyword evidence="2" id="KW-1185">Reference proteome</keyword>
<evidence type="ECO:0000313" key="1">
    <source>
        <dbReference type="EMBL" id="GAW05612.1"/>
    </source>
</evidence>
<dbReference type="AlphaFoldDB" id="A0A1Q3EEL5"/>
<comment type="caution">
    <text evidence="1">The sequence shown here is derived from an EMBL/GenBank/DDBJ whole genome shotgun (WGS) entry which is preliminary data.</text>
</comment>
<organism evidence="1 2">
    <name type="scientific">Lentinula edodes</name>
    <name type="common">Shiitake mushroom</name>
    <name type="synonym">Lentinus edodes</name>
    <dbReference type="NCBI Taxonomy" id="5353"/>
    <lineage>
        <taxon>Eukaryota</taxon>
        <taxon>Fungi</taxon>
        <taxon>Dikarya</taxon>
        <taxon>Basidiomycota</taxon>
        <taxon>Agaricomycotina</taxon>
        <taxon>Agaricomycetes</taxon>
        <taxon>Agaricomycetidae</taxon>
        <taxon>Agaricales</taxon>
        <taxon>Marasmiineae</taxon>
        <taxon>Omphalotaceae</taxon>
        <taxon>Lentinula</taxon>
    </lineage>
</organism>
<protein>
    <submittedName>
        <fullName evidence="1">Uncharacterized protein</fullName>
    </submittedName>
</protein>
<dbReference type="Proteomes" id="UP000188533">
    <property type="component" value="Unassembled WGS sequence"/>
</dbReference>
<accession>A0A1Q3EEL5</accession>
<sequence length="67" mass="7957">MVVVVDDMITICWIPRRKMRYETGKPLLGFFHIWASHMPESRFSPRQIQMPKKLTQSSCMVLKVNFD</sequence>
<name>A0A1Q3EEL5_LENED</name>
<gene>
    <name evidence="1" type="ORF">LENED_007479</name>
</gene>
<proteinExistence type="predicted"/>